<evidence type="ECO:0000256" key="6">
    <source>
        <dbReference type="RuleBase" id="RU003355"/>
    </source>
</evidence>
<dbReference type="Proteomes" id="UP000317624">
    <property type="component" value="Unassembled WGS sequence"/>
</dbReference>
<keyword evidence="3 5" id="KW-0378">Hydrolase</keyword>
<dbReference type="InterPro" id="IPR000209">
    <property type="entry name" value="Peptidase_S8/S53_dom"/>
</dbReference>
<organism evidence="9 10">
    <name type="scientific">Hymenobacter setariae</name>
    <dbReference type="NCBI Taxonomy" id="2594794"/>
    <lineage>
        <taxon>Bacteria</taxon>
        <taxon>Pseudomonadati</taxon>
        <taxon>Bacteroidota</taxon>
        <taxon>Cytophagia</taxon>
        <taxon>Cytophagales</taxon>
        <taxon>Hymenobacteraceae</taxon>
        <taxon>Hymenobacter</taxon>
    </lineage>
</organism>
<feature type="active site" description="Charge relay system" evidence="5">
    <location>
        <position position="285"/>
    </location>
</feature>
<dbReference type="Gene3D" id="3.40.50.200">
    <property type="entry name" value="Peptidase S8/S53 domain"/>
    <property type="match status" value="2"/>
</dbReference>
<dbReference type="InterPro" id="IPR023828">
    <property type="entry name" value="Peptidase_S8_Ser-AS"/>
</dbReference>
<dbReference type="EMBL" id="VMRJ01000004">
    <property type="protein sequence ID" value="TVT39672.1"/>
    <property type="molecule type" value="Genomic_DNA"/>
</dbReference>
<dbReference type="Pfam" id="PF00082">
    <property type="entry name" value="Peptidase_S8"/>
    <property type="match status" value="1"/>
</dbReference>
<dbReference type="InterPro" id="IPR051048">
    <property type="entry name" value="Peptidase_S8/S53_subtilisin"/>
</dbReference>
<dbReference type="PROSITE" id="PS51892">
    <property type="entry name" value="SUBTILASE"/>
    <property type="match status" value="1"/>
</dbReference>
<dbReference type="InterPro" id="IPR022398">
    <property type="entry name" value="Peptidase_S8_His-AS"/>
</dbReference>
<dbReference type="PANTHER" id="PTHR43399:SF4">
    <property type="entry name" value="CELL WALL-ASSOCIATED PROTEASE"/>
    <property type="match status" value="1"/>
</dbReference>
<dbReference type="GO" id="GO:0006508">
    <property type="term" value="P:proteolysis"/>
    <property type="evidence" value="ECO:0007669"/>
    <property type="project" value="UniProtKB-KW"/>
</dbReference>
<dbReference type="AlphaFoldDB" id="A0A558BT49"/>
<dbReference type="InterPro" id="IPR036852">
    <property type="entry name" value="Peptidase_S8/S53_dom_sf"/>
</dbReference>
<feature type="active site" description="Charge relay system" evidence="5">
    <location>
        <position position="455"/>
    </location>
</feature>
<dbReference type="PROSITE" id="PS00138">
    <property type="entry name" value="SUBTILASE_SER"/>
    <property type="match status" value="1"/>
</dbReference>
<dbReference type="PANTHER" id="PTHR43399">
    <property type="entry name" value="SUBTILISIN-RELATED"/>
    <property type="match status" value="1"/>
</dbReference>
<keyword evidence="2 5" id="KW-0645">Protease</keyword>
<keyword evidence="4 5" id="KW-0720">Serine protease</keyword>
<dbReference type="InterPro" id="IPR015500">
    <property type="entry name" value="Peptidase_S8_subtilisin-rel"/>
</dbReference>
<proteinExistence type="inferred from homology"/>
<evidence type="ECO:0000256" key="4">
    <source>
        <dbReference type="ARBA" id="ARBA00022825"/>
    </source>
</evidence>
<dbReference type="CDD" id="cd07483">
    <property type="entry name" value="Peptidases_S8_Subtilisin_Novo-like"/>
    <property type="match status" value="1"/>
</dbReference>
<dbReference type="InterPro" id="IPR034080">
    <property type="entry name" value="Protease_P7-like_dom"/>
</dbReference>
<feature type="active site" description="Charge relay system" evidence="5">
    <location>
        <position position="64"/>
    </location>
</feature>
<dbReference type="PROSITE" id="PS00137">
    <property type="entry name" value="SUBTILASE_HIS"/>
    <property type="match status" value="1"/>
</dbReference>
<evidence type="ECO:0000313" key="10">
    <source>
        <dbReference type="Proteomes" id="UP000317624"/>
    </source>
</evidence>
<dbReference type="SUPFAM" id="SSF52743">
    <property type="entry name" value="Subtilisin-like"/>
    <property type="match status" value="1"/>
</dbReference>
<dbReference type="OrthoDB" id="9798386at2"/>
<dbReference type="PROSITE" id="PS00136">
    <property type="entry name" value="SUBTILASE_ASP"/>
    <property type="match status" value="1"/>
</dbReference>
<evidence type="ECO:0000256" key="3">
    <source>
        <dbReference type="ARBA" id="ARBA00022801"/>
    </source>
</evidence>
<comment type="caution">
    <text evidence="9">The sequence shown here is derived from an EMBL/GenBank/DDBJ whole genome shotgun (WGS) entry which is preliminary data.</text>
</comment>
<reference evidence="9 10" key="1">
    <citation type="submission" date="2019-07" db="EMBL/GenBank/DDBJ databases">
        <title>Hymenobacter sp. straun FUR1 Genome sequencing and assembly.</title>
        <authorList>
            <person name="Chhetri G."/>
        </authorList>
    </citation>
    <scope>NUCLEOTIDE SEQUENCE [LARGE SCALE GENOMIC DNA]</scope>
    <source>
        <strain evidence="9 10">Fur1</strain>
    </source>
</reference>
<gene>
    <name evidence="9" type="ORF">FNT36_16105</name>
</gene>
<evidence type="ECO:0000256" key="1">
    <source>
        <dbReference type="ARBA" id="ARBA00011073"/>
    </source>
</evidence>
<keyword evidence="10" id="KW-1185">Reference proteome</keyword>
<feature type="signal peptide" evidence="7">
    <location>
        <begin position="1"/>
        <end position="19"/>
    </location>
</feature>
<dbReference type="PRINTS" id="PR00723">
    <property type="entry name" value="SUBTILISIN"/>
</dbReference>
<evidence type="ECO:0000256" key="7">
    <source>
        <dbReference type="SAM" id="SignalP"/>
    </source>
</evidence>
<dbReference type="GO" id="GO:0004252">
    <property type="term" value="F:serine-type endopeptidase activity"/>
    <property type="evidence" value="ECO:0007669"/>
    <property type="project" value="UniProtKB-UniRule"/>
</dbReference>
<feature type="domain" description="Peptidase S8/S53" evidence="8">
    <location>
        <begin position="58"/>
        <end position="497"/>
    </location>
</feature>
<sequence length="531" mass="56362">MRRAALGGVFCITALGAQAQLAPAQRWQHLDQQADGVPGISADRAYRELLAGRTPTPVLVAVIDSGIDSVHTDLKSILWRNTREIAGNGKDDDKNGYADDVRGWSYLGGKDGRNVDVENLESTRIYAQGRARYEGKKRDDFSKKEQRSFDLYETAKTAHLQARTEATTTVQRIEGLLALIGPAADALRQRSGSAALDSAALHQAAQAQPAVPGAPQLYALVHRQQAPGAEPVLARVRAALATTKSKLETQLNPDFNGRTAVGDDPTNLKQRDYGNADSQGPDAGHGTHCAGIIGAVRTNGVGMEGVADAVRIMSVRAVPDGDERDKDIANAIRYAVDNGAQIISMSFGKDFSPHKVAVDEAMRYADKKGVLLVHAAGNDSRDLDASPNNFPSNSYLDGKTIPNLITVGASSRFNTPDLVAGFSNYGPQHVDVFAPGVAIYSTVPGGGYDLKSGTSMACPVVAGMAAVLKAYYPTLTATQLKQCILQSAVVNHTQVRKPGTKTMVDFATLSRTGGIANLYGAVQQAQQVAGK</sequence>
<evidence type="ECO:0000256" key="2">
    <source>
        <dbReference type="ARBA" id="ARBA00022670"/>
    </source>
</evidence>
<feature type="chain" id="PRO_5035176215" evidence="7">
    <location>
        <begin position="20"/>
        <end position="531"/>
    </location>
</feature>
<evidence type="ECO:0000256" key="5">
    <source>
        <dbReference type="PROSITE-ProRule" id="PRU01240"/>
    </source>
</evidence>
<protein>
    <submittedName>
        <fullName evidence="9">S8 family serine peptidase</fullName>
    </submittedName>
</protein>
<accession>A0A558BT49</accession>
<dbReference type="InterPro" id="IPR023827">
    <property type="entry name" value="Peptidase_S8_Asp-AS"/>
</dbReference>
<name>A0A558BT49_9BACT</name>
<comment type="similarity">
    <text evidence="1 5 6">Belongs to the peptidase S8 family.</text>
</comment>
<keyword evidence="7" id="KW-0732">Signal</keyword>
<evidence type="ECO:0000259" key="8">
    <source>
        <dbReference type="Pfam" id="PF00082"/>
    </source>
</evidence>
<evidence type="ECO:0000313" key="9">
    <source>
        <dbReference type="EMBL" id="TVT39672.1"/>
    </source>
</evidence>